<dbReference type="EMBL" id="AP014809">
    <property type="protein sequence ID" value="BAU93670.1"/>
    <property type="molecule type" value="Genomic_DNA"/>
</dbReference>
<sequence length="156" mass="16131">MILRTGASWLGLFALYLGLAGQAGLHEALTGAVVAGLLTLWAGRIRGHAARRFAVPAGAARHVGRGLAGLVPATARTGRVLLRAAFAGGHPGHALRRPFRHGPADDPAEAGRRACAVLLASLSPDSFVLRADPGRDEALIHALGEPGPTPDPRWLA</sequence>
<dbReference type="OrthoDB" id="7996649at2"/>
<name>A0A160PNJ1_9HYPH</name>
<dbReference type="RefSeq" id="WP_096487359.1">
    <property type="nucleotide sequence ID" value="NZ_AP014809.1"/>
</dbReference>
<gene>
    <name evidence="1" type="ORF">MPPM_5065</name>
</gene>
<reference evidence="1 2" key="1">
    <citation type="journal article" date="2016" name="Genome Announc.">
        <title>Complete Genome Sequence of Methylobacterium populi P-1M, Isolated from Pink-Pigmented Household Biofilm.</title>
        <authorList>
            <person name="Morohoshi T."/>
            <person name="Ikeda T."/>
        </authorList>
    </citation>
    <scope>NUCLEOTIDE SEQUENCE [LARGE SCALE GENOMIC DNA]</scope>
    <source>
        <strain evidence="1 2">P-1M</strain>
    </source>
</reference>
<dbReference type="Proteomes" id="UP000218288">
    <property type="component" value="Chromosome"/>
</dbReference>
<proteinExistence type="predicted"/>
<accession>A0A160PNJ1</accession>
<protein>
    <submittedName>
        <fullName evidence="1">Uncharacterized protein</fullName>
    </submittedName>
</protein>
<evidence type="ECO:0000313" key="1">
    <source>
        <dbReference type="EMBL" id="BAU93670.1"/>
    </source>
</evidence>
<dbReference type="AlphaFoldDB" id="A0A160PNJ1"/>
<evidence type="ECO:0000313" key="2">
    <source>
        <dbReference type="Proteomes" id="UP000218288"/>
    </source>
</evidence>
<organism evidence="1 2">
    <name type="scientific">Methylorubrum populi</name>
    <dbReference type="NCBI Taxonomy" id="223967"/>
    <lineage>
        <taxon>Bacteria</taxon>
        <taxon>Pseudomonadati</taxon>
        <taxon>Pseudomonadota</taxon>
        <taxon>Alphaproteobacteria</taxon>
        <taxon>Hyphomicrobiales</taxon>
        <taxon>Methylobacteriaceae</taxon>
        <taxon>Methylorubrum</taxon>
    </lineage>
</organism>